<feature type="transmembrane region" description="Helical" evidence="6">
    <location>
        <begin position="116"/>
        <end position="133"/>
    </location>
</feature>
<keyword evidence="4 6" id="KW-1133">Transmembrane helix</keyword>
<comment type="subcellular location">
    <subcellularLocation>
        <location evidence="1">Membrane</location>
        <topology evidence="1">Multi-pass membrane protein</topology>
    </subcellularLocation>
</comment>
<accession>A0A067CS36</accession>
<reference evidence="7 8" key="1">
    <citation type="journal article" date="2013" name="PLoS Genet.">
        <title>Distinctive expansion of potential virulence genes in the genome of the oomycete fish pathogen Saprolegnia parasitica.</title>
        <authorList>
            <person name="Jiang R.H."/>
            <person name="de Bruijn I."/>
            <person name="Haas B.J."/>
            <person name="Belmonte R."/>
            <person name="Lobach L."/>
            <person name="Christie J."/>
            <person name="van den Ackerveken G."/>
            <person name="Bottin A."/>
            <person name="Bulone V."/>
            <person name="Diaz-Moreno S.M."/>
            <person name="Dumas B."/>
            <person name="Fan L."/>
            <person name="Gaulin E."/>
            <person name="Govers F."/>
            <person name="Grenville-Briggs L.J."/>
            <person name="Horner N.R."/>
            <person name="Levin J.Z."/>
            <person name="Mammella M."/>
            <person name="Meijer H.J."/>
            <person name="Morris P."/>
            <person name="Nusbaum C."/>
            <person name="Oome S."/>
            <person name="Phillips A.J."/>
            <person name="van Rooyen D."/>
            <person name="Rzeszutek E."/>
            <person name="Saraiva M."/>
            <person name="Secombes C.J."/>
            <person name="Seidl M.F."/>
            <person name="Snel B."/>
            <person name="Stassen J.H."/>
            <person name="Sykes S."/>
            <person name="Tripathy S."/>
            <person name="van den Berg H."/>
            <person name="Vega-Arreguin J.C."/>
            <person name="Wawra S."/>
            <person name="Young S.K."/>
            <person name="Zeng Q."/>
            <person name="Dieguez-Uribeondo J."/>
            <person name="Russ C."/>
            <person name="Tyler B.M."/>
            <person name="van West P."/>
        </authorList>
    </citation>
    <scope>NUCLEOTIDE SEQUENCE [LARGE SCALE GENOMIC DNA]</scope>
    <source>
        <strain evidence="7 8">CBS 223.65</strain>
    </source>
</reference>
<dbReference type="STRING" id="695850.A0A067CS36"/>
<keyword evidence="5 6" id="KW-0472">Membrane</keyword>
<evidence type="ECO:0000256" key="1">
    <source>
        <dbReference type="ARBA" id="ARBA00004141"/>
    </source>
</evidence>
<name>A0A067CS36_SAPPC</name>
<evidence type="ECO:0000313" key="8">
    <source>
        <dbReference type="Proteomes" id="UP000030745"/>
    </source>
</evidence>
<evidence type="ECO:0000256" key="2">
    <source>
        <dbReference type="ARBA" id="ARBA00006824"/>
    </source>
</evidence>
<dbReference type="PANTHER" id="PTHR11266:SF80">
    <property type="entry name" value="PEROXISOMAL MEMBRANE PROTEIN 2"/>
    <property type="match status" value="1"/>
</dbReference>
<dbReference type="Proteomes" id="UP000030745">
    <property type="component" value="Unassembled WGS sequence"/>
</dbReference>
<evidence type="ECO:0000256" key="4">
    <source>
        <dbReference type="ARBA" id="ARBA00022989"/>
    </source>
</evidence>
<sequence>MFCVRRAAQRVQQASARAFSSVPKPQGPWQAYLALLERSPLPTKVVTSAGIAGLGDITCQTVFEDHPFDAKRFAIFTTLGGVYIAPTLHVWYGFLNRAIAGTAKTAVAKRLVLDQFVFAPTFMASFFAVLTATNDSEVPVTDRIRSKISTDWWDAVKTNWVVWIPAQFCNFGLVPPPLQVLFSNVVGLFWNAYMSYISYKPAPKEITEETK</sequence>
<keyword evidence="3 6" id="KW-0812">Transmembrane</keyword>
<dbReference type="OMA" id="WYQSKLA"/>
<dbReference type="InterPro" id="IPR007248">
    <property type="entry name" value="Mpv17_PMP22"/>
</dbReference>
<keyword evidence="8" id="KW-1185">Reference proteome</keyword>
<dbReference type="EMBL" id="KK583196">
    <property type="protein sequence ID" value="KDO32060.1"/>
    <property type="molecule type" value="Genomic_DNA"/>
</dbReference>
<feature type="transmembrane region" description="Helical" evidence="6">
    <location>
        <begin position="73"/>
        <end position="95"/>
    </location>
</feature>
<dbReference type="KEGG" id="spar:SPRG_03278"/>
<dbReference type="VEuPathDB" id="FungiDB:SPRG_03278"/>
<proteinExistence type="inferred from homology"/>
<dbReference type="GO" id="GO:0016020">
    <property type="term" value="C:membrane"/>
    <property type="evidence" value="ECO:0007669"/>
    <property type="project" value="UniProtKB-SubCell"/>
</dbReference>
<organism evidence="7 8">
    <name type="scientific">Saprolegnia parasitica (strain CBS 223.65)</name>
    <dbReference type="NCBI Taxonomy" id="695850"/>
    <lineage>
        <taxon>Eukaryota</taxon>
        <taxon>Sar</taxon>
        <taxon>Stramenopiles</taxon>
        <taxon>Oomycota</taxon>
        <taxon>Saprolegniomycetes</taxon>
        <taxon>Saprolegniales</taxon>
        <taxon>Saprolegniaceae</taxon>
        <taxon>Saprolegnia</taxon>
    </lineage>
</organism>
<evidence type="ECO:0000256" key="5">
    <source>
        <dbReference type="ARBA" id="ARBA00023136"/>
    </source>
</evidence>
<evidence type="ECO:0000313" key="7">
    <source>
        <dbReference type="EMBL" id="KDO32060.1"/>
    </source>
</evidence>
<evidence type="ECO:0000256" key="3">
    <source>
        <dbReference type="ARBA" id="ARBA00022692"/>
    </source>
</evidence>
<dbReference type="Pfam" id="PF04117">
    <property type="entry name" value="Mpv17_PMP22"/>
    <property type="match status" value="1"/>
</dbReference>
<protein>
    <recommendedName>
        <fullName evidence="9">Mpv17/PMP22 family protein</fullName>
    </recommendedName>
</protein>
<dbReference type="PANTHER" id="PTHR11266">
    <property type="entry name" value="PEROXISOMAL MEMBRANE PROTEIN 2, PXMP2 MPV17"/>
    <property type="match status" value="1"/>
</dbReference>
<evidence type="ECO:0000256" key="6">
    <source>
        <dbReference type="RuleBase" id="RU363053"/>
    </source>
</evidence>
<dbReference type="AlphaFoldDB" id="A0A067CS36"/>
<evidence type="ECO:0008006" key="9">
    <source>
        <dbReference type="Google" id="ProtNLM"/>
    </source>
</evidence>
<dbReference type="OrthoDB" id="430207at2759"/>
<comment type="similarity">
    <text evidence="2 6">Belongs to the peroxisomal membrane protein PXMP2/4 family.</text>
</comment>
<feature type="transmembrane region" description="Helical" evidence="6">
    <location>
        <begin position="180"/>
        <end position="199"/>
    </location>
</feature>
<dbReference type="GeneID" id="24125794"/>
<dbReference type="RefSeq" id="XP_012197248.1">
    <property type="nucleotide sequence ID" value="XM_012341858.1"/>
</dbReference>
<gene>
    <name evidence="7" type="ORF">SPRG_03278</name>
</gene>
<dbReference type="GO" id="GO:0005737">
    <property type="term" value="C:cytoplasm"/>
    <property type="evidence" value="ECO:0007669"/>
    <property type="project" value="TreeGrafter"/>
</dbReference>